<sequence>MSYSGNSAGGTRGSGFSRFPPSSVILNAFGGPGRRLSQTAGGDEAYSTAPGTTSSNNSAGGTSRSRTSTAARSNFAGPGHRLGDDAATGDSEPDQQGGEGAATQATDANATGTG</sequence>
<feature type="compositionally biased region" description="Polar residues" evidence="1">
    <location>
        <begin position="103"/>
        <end position="114"/>
    </location>
</feature>
<keyword evidence="3" id="KW-1185">Reference proteome</keyword>
<name>A0A5D3B1N0_9TREE</name>
<protein>
    <submittedName>
        <fullName evidence="2">Uncharacterized protein</fullName>
    </submittedName>
</protein>
<feature type="compositionally biased region" description="Low complexity" evidence="1">
    <location>
        <begin position="51"/>
        <end position="73"/>
    </location>
</feature>
<dbReference type="EMBL" id="NIDF01000024">
    <property type="protein sequence ID" value="TYJ56461.1"/>
    <property type="molecule type" value="Genomic_DNA"/>
</dbReference>
<evidence type="ECO:0000313" key="2">
    <source>
        <dbReference type="EMBL" id="TYJ56461.1"/>
    </source>
</evidence>
<evidence type="ECO:0000256" key="1">
    <source>
        <dbReference type="SAM" id="MobiDB-lite"/>
    </source>
</evidence>
<gene>
    <name evidence="2" type="ORF">B9479_002864</name>
</gene>
<organism evidence="2 3">
    <name type="scientific">Cryptococcus floricola</name>
    <dbReference type="NCBI Taxonomy" id="2591691"/>
    <lineage>
        <taxon>Eukaryota</taxon>
        <taxon>Fungi</taxon>
        <taxon>Dikarya</taxon>
        <taxon>Basidiomycota</taxon>
        <taxon>Agaricomycotina</taxon>
        <taxon>Tremellomycetes</taxon>
        <taxon>Tremellales</taxon>
        <taxon>Cryptococcaceae</taxon>
        <taxon>Cryptococcus</taxon>
    </lineage>
</organism>
<feature type="region of interest" description="Disordered" evidence="1">
    <location>
        <begin position="1"/>
        <end position="114"/>
    </location>
</feature>
<evidence type="ECO:0000313" key="3">
    <source>
        <dbReference type="Proteomes" id="UP000322245"/>
    </source>
</evidence>
<dbReference type="AlphaFoldDB" id="A0A5D3B1N0"/>
<proteinExistence type="predicted"/>
<reference evidence="2 3" key="1">
    <citation type="submission" date="2017-05" db="EMBL/GenBank/DDBJ databases">
        <title>The Genome Sequence of Tsuchiyaea wingfieldii DSM 27421.</title>
        <authorList>
            <person name="Cuomo C."/>
            <person name="Passer A."/>
            <person name="Billmyre B."/>
            <person name="Heitman J."/>
        </authorList>
    </citation>
    <scope>NUCLEOTIDE SEQUENCE [LARGE SCALE GENOMIC DNA]</scope>
    <source>
        <strain evidence="2 3">DSM 27421</strain>
    </source>
</reference>
<accession>A0A5D3B1N0</accession>
<comment type="caution">
    <text evidence="2">The sequence shown here is derived from an EMBL/GenBank/DDBJ whole genome shotgun (WGS) entry which is preliminary data.</text>
</comment>
<dbReference type="Proteomes" id="UP000322245">
    <property type="component" value="Unassembled WGS sequence"/>
</dbReference>